<dbReference type="Proteomes" id="UP000253273">
    <property type="component" value="Chromosome"/>
</dbReference>
<dbReference type="AlphaFoldDB" id="A0A345E1G1"/>
<organism evidence="1 2">
    <name type="scientific">Haloplanus rubicundus</name>
    <dbReference type="NCBI Taxonomy" id="1547898"/>
    <lineage>
        <taxon>Archaea</taxon>
        <taxon>Methanobacteriati</taxon>
        <taxon>Methanobacteriota</taxon>
        <taxon>Stenosarchaea group</taxon>
        <taxon>Halobacteria</taxon>
        <taxon>Halobacteriales</taxon>
        <taxon>Haloferacaceae</taxon>
        <taxon>Haloplanus</taxon>
    </lineage>
</organism>
<evidence type="ECO:0000313" key="2">
    <source>
        <dbReference type="Proteomes" id="UP000253273"/>
    </source>
</evidence>
<evidence type="ECO:0008006" key="3">
    <source>
        <dbReference type="Google" id="ProtNLM"/>
    </source>
</evidence>
<dbReference type="EMBL" id="CP031150">
    <property type="protein sequence ID" value="AXG06033.1"/>
    <property type="molecule type" value="Genomic_DNA"/>
</dbReference>
<accession>A0A345E1G1</accession>
<protein>
    <recommendedName>
        <fullName evidence="3">DUF2130 domain-containing protein</fullName>
    </recommendedName>
</protein>
<gene>
    <name evidence="1" type="ORF">DU500_06010</name>
</gene>
<reference evidence="1 2" key="1">
    <citation type="submission" date="2018-07" db="EMBL/GenBank/DDBJ databases">
        <title>Genome sequences of Haloplanus sp. CBA1113.</title>
        <authorList>
            <person name="Kim Y.B."/>
            <person name="Roh S.W."/>
        </authorList>
    </citation>
    <scope>NUCLEOTIDE SEQUENCE [LARGE SCALE GENOMIC DNA]</scope>
    <source>
        <strain evidence="1 2">CBA1113</strain>
    </source>
</reference>
<dbReference type="OrthoDB" id="298020at2157"/>
<proteinExistence type="predicted"/>
<name>A0A345E1G1_9EURY</name>
<dbReference type="KEGG" id="haj:DU500_06010"/>
<keyword evidence="2" id="KW-1185">Reference proteome</keyword>
<evidence type="ECO:0000313" key="1">
    <source>
        <dbReference type="EMBL" id="AXG06033.1"/>
    </source>
</evidence>
<sequence length="399" mass="44243">MATTGAVQLDAETGSITVEELTVHDAALVDYLTDHDPEEQRELADRAFRVGLMTLQLAETSKDLEYVKQEFDDMHSAIKSDVEAMQSDLEERFGDEGDVPTLLEDYLGEDGEVQAVLDDALGDHGQLAERLDAELGENGERIQAALDPDREGTPTNRLRAQLVARIDGLRDKLAEEAGAAQERRRSPQKGHDFEETVAGLLDDTVYGTNDTVRHTGDKKGALDEKVGDHVVTLGETGQRIVIESKSEDDYHQPQIEEQLDQALENRDADIAVFVSECESYVPDKVGYFKEFDKQRLAVCLSEDEDDDLDAGFLQIALNWARMRAVEDYVDTGTELDTEVIQARVESVRERVGQVSSVKKKCTSINETAQAIQSEVDALRDDVTEDLNQIIAELGKEQTG</sequence>